<evidence type="ECO:0000259" key="2">
    <source>
        <dbReference type="PROSITE" id="PS51819"/>
    </source>
</evidence>
<gene>
    <name evidence="3" type="ORF">BCF74_102190</name>
</gene>
<dbReference type="RefSeq" id="WP_342747528.1">
    <property type="nucleotide sequence ID" value="NZ_PVTI01000002.1"/>
</dbReference>
<dbReference type="InterPro" id="IPR037523">
    <property type="entry name" value="VOC_core"/>
</dbReference>
<feature type="domain" description="VOC" evidence="2">
    <location>
        <begin position="20"/>
        <end position="155"/>
    </location>
</feature>
<dbReference type="EMBL" id="PVTI01000002">
    <property type="protein sequence ID" value="PRY63357.1"/>
    <property type="molecule type" value="Genomic_DNA"/>
</dbReference>
<dbReference type="InterPro" id="IPR051785">
    <property type="entry name" value="MMCE/EMCE_epimerase"/>
</dbReference>
<evidence type="ECO:0000313" key="3">
    <source>
        <dbReference type="EMBL" id="PRY63357.1"/>
    </source>
</evidence>
<dbReference type="GO" id="GO:0046872">
    <property type="term" value="F:metal ion binding"/>
    <property type="evidence" value="ECO:0007669"/>
    <property type="project" value="UniProtKB-KW"/>
</dbReference>
<reference evidence="3 4" key="1">
    <citation type="submission" date="2018-03" db="EMBL/GenBank/DDBJ databases">
        <title>Genomic Encyclopedia of Archaeal and Bacterial Type Strains, Phase II (KMG-II): from individual species to whole genera.</title>
        <authorList>
            <person name="Goeker M."/>
        </authorList>
    </citation>
    <scope>NUCLEOTIDE SEQUENCE [LARGE SCALE GENOMIC DNA]</scope>
    <source>
        <strain evidence="3 4">ATCC BAA-1496</strain>
    </source>
</reference>
<dbReference type="GO" id="GO:0046491">
    <property type="term" value="P:L-methylmalonyl-CoA metabolic process"/>
    <property type="evidence" value="ECO:0007669"/>
    <property type="project" value="TreeGrafter"/>
</dbReference>
<dbReference type="InterPro" id="IPR029068">
    <property type="entry name" value="Glyas_Bleomycin-R_OHBP_Dase"/>
</dbReference>
<proteinExistence type="predicted"/>
<sequence>MTTTENTAGTTAASVPAMASLAVVNVFVFTNDTEASLGFYRDTLGCAVHTDVTNGDFRWVTLTPPTQPDLQITVHNYTGGGSIPMSDGDADALNDLLAKGLLAALIFKVDDVDAVFEHVRSSGAEVLQEPADQFYGVRDCAFRDPVGNMVRFNQDLPADRVPAWPTDAAE</sequence>
<keyword evidence="1" id="KW-0479">Metal-binding</keyword>
<dbReference type="PANTHER" id="PTHR43048">
    <property type="entry name" value="METHYLMALONYL-COA EPIMERASE"/>
    <property type="match status" value="1"/>
</dbReference>
<dbReference type="AlphaFoldDB" id="A0A2T0UZS1"/>
<name>A0A2T0UZS1_9MICO</name>
<protein>
    <submittedName>
        <fullName evidence="3">Putative glyoxalase superfamily protein PhnB</fullName>
    </submittedName>
</protein>
<keyword evidence="4" id="KW-1185">Reference proteome</keyword>
<evidence type="ECO:0000313" key="4">
    <source>
        <dbReference type="Proteomes" id="UP000237822"/>
    </source>
</evidence>
<dbReference type="PROSITE" id="PS51819">
    <property type="entry name" value="VOC"/>
    <property type="match status" value="1"/>
</dbReference>
<comment type="caution">
    <text evidence="3">The sequence shown here is derived from an EMBL/GenBank/DDBJ whole genome shotgun (WGS) entry which is preliminary data.</text>
</comment>
<organism evidence="3 4">
    <name type="scientific">Knoellia remsis</name>
    <dbReference type="NCBI Taxonomy" id="407159"/>
    <lineage>
        <taxon>Bacteria</taxon>
        <taxon>Bacillati</taxon>
        <taxon>Actinomycetota</taxon>
        <taxon>Actinomycetes</taxon>
        <taxon>Micrococcales</taxon>
        <taxon>Intrasporangiaceae</taxon>
        <taxon>Knoellia</taxon>
    </lineage>
</organism>
<evidence type="ECO:0000256" key="1">
    <source>
        <dbReference type="ARBA" id="ARBA00022723"/>
    </source>
</evidence>
<dbReference type="Proteomes" id="UP000237822">
    <property type="component" value="Unassembled WGS sequence"/>
</dbReference>
<dbReference type="GO" id="GO:0004493">
    <property type="term" value="F:methylmalonyl-CoA epimerase activity"/>
    <property type="evidence" value="ECO:0007669"/>
    <property type="project" value="TreeGrafter"/>
</dbReference>
<dbReference type="PANTHER" id="PTHR43048:SF4">
    <property type="entry name" value="RING-CLEAVING DIOXYGENASE-RELATED"/>
    <property type="match status" value="1"/>
</dbReference>
<dbReference type="SUPFAM" id="SSF54593">
    <property type="entry name" value="Glyoxalase/Bleomycin resistance protein/Dihydroxybiphenyl dioxygenase"/>
    <property type="match status" value="1"/>
</dbReference>
<dbReference type="Pfam" id="PF00903">
    <property type="entry name" value="Glyoxalase"/>
    <property type="match status" value="1"/>
</dbReference>
<dbReference type="Gene3D" id="3.10.180.10">
    <property type="entry name" value="2,3-Dihydroxybiphenyl 1,2-Dioxygenase, domain 1"/>
    <property type="match status" value="1"/>
</dbReference>
<dbReference type="InterPro" id="IPR004360">
    <property type="entry name" value="Glyas_Fos-R_dOase_dom"/>
</dbReference>
<accession>A0A2T0UZS1</accession>